<protein>
    <recommendedName>
        <fullName evidence="1">Bacterial SCP orthologue domain-containing protein</fullName>
    </recommendedName>
</protein>
<comment type="caution">
    <text evidence="2">The sequence shown here is derived from an EMBL/GenBank/DDBJ whole genome shotgun (WGS) entry which is preliminary data.</text>
</comment>
<accession>A0A554SBL0</accession>
<organism evidence="2 3">
    <name type="scientific">Aeromicrobium piscarium</name>
    <dbReference type="NCBI Taxonomy" id="2590901"/>
    <lineage>
        <taxon>Bacteria</taxon>
        <taxon>Bacillati</taxon>
        <taxon>Actinomycetota</taxon>
        <taxon>Actinomycetes</taxon>
        <taxon>Propionibacteriales</taxon>
        <taxon>Nocardioidaceae</taxon>
        <taxon>Aeromicrobium</taxon>
    </lineage>
</organism>
<evidence type="ECO:0000259" key="1">
    <source>
        <dbReference type="Pfam" id="PF17844"/>
    </source>
</evidence>
<dbReference type="EMBL" id="VLNT01000005">
    <property type="protein sequence ID" value="TSD63731.1"/>
    <property type="molecule type" value="Genomic_DNA"/>
</dbReference>
<dbReference type="AlphaFoldDB" id="A0A554SBL0"/>
<proteinExistence type="predicted"/>
<feature type="domain" description="Bacterial SCP orthologue" evidence="1">
    <location>
        <begin position="11"/>
        <end position="99"/>
    </location>
</feature>
<dbReference type="Proteomes" id="UP000316988">
    <property type="component" value="Unassembled WGS sequence"/>
</dbReference>
<evidence type="ECO:0000313" key="2">
    <source>
        <dbReference type="EMBL" id="TSD63731.1"/>
    </source>
</evidence>
<gene>
    <name evidence="2" type="ORF">FNM00_08830</name>
</gene>
<keyword evidence="3" id="KW-1185">Reference proteome</keyword>
<dbReference type="OrthoDB" id="8481083at2"/>
<sequence length="100" mass="10631">MCARIDEGAADRSDLKAATKHLLALLVQRAPGTSVEVRVPPFAAVQCIPGARHTRGTPPAVVEMTAETWIALARGSLEWVDAPVRASGERSDISGYLPLI</sequence>
<dbReference type="Pfam" id="PF17844">
    <property type="entry name" value="SCP_3"/>
    <property type="match status" value="1"/>
</dbReference>
<name>A0A554SBL0_9ACTN</name>
<dbReference type="InterPro" id="IPR041629">
    <property type="entry name" value="SCP_3"/>
</dbReference>
<evidence type="ECO:0000313" key="3">
    <source>
        <dbReference type="Proteomes" id="UP000316988"/>
    </source>
</evidence>
<dbReference type="Gene3D" id="3.30.1050.40">
    <property type="match status" value="1"/>
</dbReference>
<reference evidence="2 3" key="1">
    <citation type="submission" date="2019-07" db="EMBL/GenBank/DDBJ databases">
        <authorList>
            <person name="Zhao L.H."/>
        </authorList>
    </citation>
    <scope>NUCLEOTIDE SEQUENCE [LARGE SCALE GENOMIC DNA]</scope>
    <source>
        <strain evidence="2 3">Co35</strain>
    </source>
</reference>